<dbReference type="Pfam" id="PF02823">
    <property type="entry name" value="ATP-synt_DE_N"/>
    <property type="match status" value="1"/>
</dbReference>
<keyword evidence="7" id="KW-0066">ATP synthesis</keyword>
<evidence type="ECO:0000256" key="3">
    <source>
        <dbReference type="ARBA" id="ARBA00022448"/>
    </source>
</evidence>
<evidence type="ECO:0000256" key="6">
    <source>
        <dbReference type="ARBA" id="ARBA00023196"/>
    </source>
</evidence>
<organism evidence="9">
    <name type="scientific">hydrothermal vent metagenome</name>
    <dbReference type="NCBI Taxonomy" id="652676"/>
    <lineage>
        <taxon>unclassified sequences</taxon>
        <taxon>metagenomes</taxon>
        <taxon>ecological metagenomes</taxon>
    </lineage>
</organism>
<name>A0A3B0R526_9ZZZZ</name>
<evidence type="ECO:0000259" key="8">
    <source>
        <dbReference type="Pfam" id="PF02823"/>
    </source>
</evidence>
<keyword evidence="5" id="KW-0472">Membrane</keyword>
<evidence type="ECO:0000256" key="2">
    <source>
        <dbReference type="ARBA" id="ARBA00005712"/>
    </source>
</evidence>
<dbReference type="GO" id="GO:0046933">
    <property type="term" value="F:proton-transporting ATP synthase activity, rotational mechanism"/>
    <property type="evidence" value="ECO:0007669"/>
    <property type="project" value="InterPro"/>
</dbReference>
<keyword evidence="6" id="KW-0139">CF(1)</keyword>
<dbReference type="HAMAP" id="MF_00530">
    <property type="entry name" value="ATP_synth_epsil_bac"/>
    <property type="match status" value="1"/>
</dbReference>
<dbReference type="InterPro" id="IPR020546">
    <property type="entry name" value="ATP_synth_F1_dsu/esu_N"/>
</dbReference>
<accession>A0A3B0R526</accession>
<keyword evidence="4" id="KW-0406">Ion transport</keyword>
<proteinExistence type="inferred from homology"/>
<dbReference type="InterPro" id="IPR001469">
    <property type="entry name" value="ATP_synth_F1_dsu/esu"/>
</dbReference>
<keyword evidence="3" id="KW-0813">Transport</keyword>
<protein>
    <recommendedName>
        <fullName evidence="8">ATP synthase F1 complex delta/epsilon subunit N-terminal domain-containing protein</fullName>
    </recommendedName>
</protein>
<dbReference type="CDD" id="cd12152">
    <property type="entry name" value="F1-ATPase_delta"/>
    <property type="match status" value="1"/>
</dbReference>
<dbReference type="SUPFAM" id="SSF51344">
    <property type="entry name" value="Epsilon subunit of F1F0-ATP synthase N-terminal domain"/>
    <property type="match status" value="1"/>
</dbReference>
<dbReference type="InterPro" id="IPR036771">
    <property type="entry name" value="ATPsynth_dsu/esu_N"/>
</dbReference>
<comment type="similarity">
    <text evidence="2">Belongs to the ATPase epsilon chain family.</text>
</comment>
<dbReference type="AlphaFoldDB" id="A0A3B0R526"/>
<dbReference type="EMBL" id="UOEA01000060">
    <property type="protein sequence ID" value="VAV84186.1"/>
    <property type="molecule type" value="Genomic_DNA"/>
</dbReference>
<evidence type="ECO:0000313" key="9">
    <source>
        <dbReference type="EMBL" id="VAV84186.1"/>
    </source>
</evidence>
<evidence type="ECO:0000256" key="5">
    <source>
        <dbReference type="ARBA" id="ARBA00023136"/>
    </source>
</evidence>
<dbReference type="PANTHER" id="PTHR13822:SF10">
    <property type="entry name" value="ATP SYNTHASE EPSILON CHAIN, CHLOROPLASTIC"/>
    <property type="match status" value="1"/>
</dbReference>
<reference evidence="9" key="1">
    <citation type="submission" date="2018-06" db="EMBL/GenBank/DDBJ databases">
        <authorList>
            <person name="Zhirakovskaya E."/>
        </authorList>
    </citation>
    <scope>NUCLEOTIDE SEQUENCE</scope>
</reference>
<dbReference type="GO" id="GO:0045259">
    <property type="term" value="C:proton-transporting ATP synthase complex"/>
    <property type="evidence" value="ECO:0007669"/>
    <property type="project" value="UniProtKB-KW"/>
</dbReference>
<dbReference type="NCBIfam" id="TIGR01216">
    <property type="entry name" value="ATP_synt_epsi"/>
    <property type="match status" value="1"/>
</dbReference>
<dbReference type="PANTHER" id="PTHR13822">
    <property type="entry name" value="ATP SYNTHASE DELTA/EPSILON CHAIN"/>
    <property type="match status" value="1"/>
</dbReference>
<feature type="domain" description="ATP synthase F1 complex delta/epsilon subunit N-terminal" evidence="8">
    <location>
        <begin position="6"/>
        <end position="82"/>
    </location>
</feature>
<evidence type="ECO:0000256" key="1">
    <source>
        <dbReference type="ARBA" id="ARBA00004170"/>
    </source>
</evidence>
<evidence type="ECO:0000256" key="4">
    <source>
        <dbReference type="ARBA" id="ARBA00023065"/>
    </source>
</evidence>
<gene>
    <name evidence="9" type="ORF">MNBD_DELTA01-805</name>
</gene>
<comment type="subcellular location">
    <subcellularLocation>
        <location evidence="1">Membrane</location>
        <topology evidence="1">Peripheral membrane protein</topology>
    </subcellularLocation>
</comment>
<evidence type="ECO:0000256" key="7">
    <source>
        <dbReference type="ARBA" id="ARBA00023310"/>
    </source>
</evidence>
<dbReference type="Gene3D" id="2.60.15.10">
    <property type="entry name" value="F0F1 ATP synthase delta/epsilon subunit, N-terminal"/>
    <property type="match status" value="1"/>
</dbReference>
<sequence>MADATKFEVVTPTGIILSVDVDEVYAPGQLGEFGVLEGHTDLIGNLASGVVRYKAGGTVKSIAVGGGYAEVAPGKINLLVDIALMGEDINAAEVNAELSAAEKAIDGVSEDDPDFAANKAIAEFAKIKLAAAGGA</sequence>